<comment type="caution">
    <text evidence="2">The sequence shown here is derived from an EMBL/GenBank/DDBJ whole genome shotgun (WGS) entry which is preliminary data.</text>
</comment>
<evidence type="ECO:0000256" key="1">
    <source>
        <dbReference type="SAM" id="MobiDB-lite"/>
    </source>
</evidence>
<proteinExistence type="predicted"/>
<feature type="compositionally biased region" description="Polar residues" evidence="1">
    <location>
        <begin position="117"/>
        <end position="142"/>
    </location>
</feature>
<sequence length="202" mass="23028">MDKDREKMSEAILNLTLEIVHLLTGEECMVVKKTSGESVTPGYRPHASRGWSKTKSPITGRELHSLIHVRKNKQKILQLINKMIELLNEEGAAKHLSLEKWKYREGHRDLYKNDLSENQQPLASPGGSSSKNTPERCSTPLYSQDCPEDNQAEDLIDIKVEVMDEDEETFDVQCKEEEIPVEIGRREYDQLVLKPPGEQANS</sequence>
<accession>A0A8J6BH63</accession>
<feature type="region of interest" description="Disordered" evidence="1">
    <location>
        <begin position="117"/>
        <end position="150"/>
    </location>
</feature>
<evidence type="ECO:0000313" key="2">
    <source>
        <dbReference type="EMBL" id="KAG9463505.1"/>
    </source>
</evidence>
<keyword evidence="3" id="KW-1185">Reference proteome</keyword>
<protein>
    <submittedName>
        <fullName evidence="2">Uncharacterized protein</fullName>
    </submittedName>
</protein>
<evidence type="ECO:0000313" key="3">
    <source>
        <dbReference type="Proteomes" id="UP000770717"/>
    </source>
</evidence>
<dbReference type="OrthoDB" id="9900187at2759"/>
<dbReference type="Proteomes" id="UP000770717">
    <property type="component" value="Unassembled WGS sequence"/>
</dbReference>
<dbReference type="EMBL" id="WNTK01006596">
    <property type="protein sequence ID" value="KAG9463505.1"/>
    <property type="molecule type" value="Genomic_DNA"/>
</dbReference>
<gene>
    <name evidence="2" type="ORF">GDO78_021591</name>
</gene>
<name>A0A8J6BH63_ELECQ</name>
<feature type="region of interest" description="Disordered" evidence="1">
    <location>
        <begin position="36"/>
        <end position="55"/>
    </location>
</feature>
<dbReference type="AlphaFoldDB" id="A0A8J6BH63"/>
<organism evidence="2 3">
    <name type="scientific">Eleutherodactylus coqui</name>
    <name type="common">Puerto Rican coqui</name>
    <dbReference type="NCBI Taxonomy" id="57060"/>
    <lineage>
        <taxon>Eukaryota</taxon>
        <taxon>Metazoa</taxon>
        <taxon>Chordata</taxon>
        <taxon>Craniata</taxon>
        <taxon>Vertebrata</taxon>
        <taxon>Euteleostomi</taxon>
        <taxon>Amphibia</taxon>
        <taxon>Batrachia</taxon>
        <taxon>Anura</taxon>
        <taxon>Neobatrachia</taxon>
        <taxon>Hyloidea</taxon>
        <taxon>Eleutherodactylidae</taxon>
        <taxon>Eleutherodactylinae</taxon>
        <taxon>Eleutherodactylus</taxon>
        <taxon>Eleutherodactylus</taxon>
    </lineage>
</organism>
<reference evidence="2" key="1">
    <citation type="thesis" date="2020" institute="ProQuest LLC" country="789 East Eisenhower Parkway, Ann Arbor, MI, USA">
        <title>Comparative Genomics and Chromosome Evolution.</title>
        <authorList>
            <person name="Mudd A.B."/>
        </authorList>
    </citation>
    <scope>NUCLEOTIDE SEQUENCE</scope>
    <source>
        <strain evidence="2">HN-11 Male</strain>
        <tissue evidence="2">Kidney and liver</tissue>
    </source>
</reference>